<feature type="non-terminal residue" evidence="2">
    <location>
        <position position="1"/>
    </location>
</feature>
<dbReference type="AlphaFoldDB" id="A0A392S543"/>
<name>A0A392S543_9FABA</name>
<feature type="region of interest" description="Disordered" evidence="1">
    <location>
        <begin position="67"/>
        <end position="112"/>
    </location>
</feature>
<reference evidence="2 3" key="1">
    <citation type="journal article" date="2018" name="Front. Plant Sci.">
        <title>Red Clover (Trifolium pratense) and Zigzag Clover (T. medium) - A Picture of Genomic Similarities and Differences.</title>
        <authorList>
            <person name="Dluhosova J."/>
            <person name="Istvanek J."/>
            <person name="Nedelnik J."/>
            <person name="Repkova J."/>
        </authorList>
    </citation>
    <scope>NUCLEOTIDE SEQUENCE [LARGE SCALE GENOMIC DNA]</scope>
    <source>
        <strain evidence="3">cv. 10/8</strain>
        <tissue evidence="2">Leaf</tissue>
    </source>
</reference>
<keyword evidence="3" id="KW-1185">Reference proteome</keyword>
<evidence type="ECO:0000313" key="2">
    <source>
        <dbReference type="EMBL" id="MCI43552.1"/>
    </source>
</evidence>
<dbReference type="EMBL" id="LXQA010318929">
    <property type="protein sequence ID" value="MCI43552.1"/>
    <property type="molecule type" value="Genomic_DNA"/>
</dbReference>
<feature type="compositionally biased region" description="Low complexity" evidence="1">
    <location>
        <begin position="87"/>
        <end position="99"/>
    </location>
</feature>
<dbReference type="Proteomes" id="UP000265520">
    <property type="component" value="Unassembled WGS sequence"/>
</dbReference>
<protein>
    <submittedName>
        <fullName evidence="2">Uncharacterized protein</fullName>
    </submittedName>
</protein>
<accession>A0A392S543</accession>
<feature type="compositionally biased region" description="Polar residues" evidence="1">
    <location>
        <begin position="100"/>
        <end position="112"/>
    </location>
</feature>
<evidence type="ECO:0000256" key="1">
    <source>
        <dbReference type="SAM" id="MobiDB-lite"/>
    </source>
</evidence>
<organism evidence="2 3">
    <name type="scientific">Trifolium medium</name>
    <dbReference type="NCBI Taxonomy" id="97028"/>
    <lineage>
        <taxon>Eukaryota</taxon>
        <taxon>Viridiplantae</taxon>
        <taxon>Streptophyta</taxon>
        <taxon>Embryophyta</taxon>
        <taxon>Tracheophyta</taxon>
        <taxon>Spermatophyta</taxon>
        <taxon>Magnoliopsida</taxon>
        <taxon>eudicotyledons</taxon>
        <taxon>Gunneridae</taxon>
        <taxon>Pentapetalae</taxon>
        <taxon>rosids</taxon>
        <taxon>fabids</taxon>
        <taxon>Fabales</taxon>
        <taxon>Fabaceae</taxon>
        <taxon>Papilionoideae</taxon>
        <taxon>50 kb inversion clade</taxon>
        <taxon>NPAAA clade</taxon>
        <taxon>Hologalegina</taxon>
        <taxon>IRL clade</taxon>
        <taxon>Trifolieae</taxon>
        <taxon>Trifolium</taxon>
    </lineage>
</organism>
<evidence type="ECO:0000313" key="3">
    <source>
        <dbReference type="Proteomes" id="UP000265520"/>
    </source>
</evidence>
<comment type="caution">
    <text evidence="2">The sequence shown here is derived from an EMBL/GenBank/DDBJ whole genome shotgun (WGS) entry which is preliminary data.</text>
</comment>
<proteinExistence type="predicted"/>
<feature type="non-terminal residue" evidence="2">
    <location>
        <position position="112"/>
    </location>
</feature>
<feature type="compositionally biased region" description="Basic residues" evidence="1">
    <location>
        <begin position="74"/>
        <end position="86"/>
    </location>
</feature>
<sequence>FLRSHRRVSVHATISVSSSPPCRCAFSVLVVLCSDADKTVFATVFQFTKFLVRDLFVISQLIMASGTLSQQRNNRSKGKSNGRGRGRSQPQQHQWPHSPYRQTQSLYQQPMW</sequence>